<evidence type="ECO:0000313" key="13">
    <source>
        <dbReference type="Proteomes" id="UP001229209"/>
    </source>
</evidence>
<comment type="similarity">
    <text evidence="3">Belongs to the FliM family.</text>
</comment>
<evidence type="ECO:0000256" key="3">
    <source>
        <dbReference type="ARBA" id="ARBA00011049"/>
    </source>
</evidence>
<dbReference type="CDD" id="cd17908">
    <property type="entry name" value="FliM"/>
    <property type="match status" value="1"/>
</dbReference>
<dbReference type="Proteomes" id="UP001229209">
    <property type="component" value="Unassembled WGS sequence"/>
</dbReference>
<dbReference type="PANTHER" id="PTHR30034">
    <property type="entry name" value="FLAGELLAR MOTOR SWITCH PROTEIN FLIM"/>
    <property type="match status" value="1"/>
</dbReference>
<keyword evidence="6" id="KW-0145">Chemotaxis</keyword>
<dbReference type="SUPFAM" id="SSF103039">
    <property type="entry name" value="CheC-like"/>
    <property type="match status" value="1"/>
</dbReference>
<evidence type="ECO:0000256" key="1">
    <source>
        <dbReference type="ARBA" id="ARBA00004117"/>
    </source>
</evidence>
<evidence type="ECO:0000313" key="12">
    <source>
        <dbReference type="EMBL" id="MDP9728854.1"/>
    </source>
</evidence>
<evidence type="ECO:0000259" key="11">
    <source>
        <dbReference type="Pfam" id="PF01052"/>
    </source>
</evidence>
<dbReference type="PRINTS" id="PR00955">
    <property type="entry name" value="FLGMOTORFLIM"/>
</dbReference>
<keyword evidence="12" id="KW-0969">Cilium</keyword>
<reference evidence="12 13" key="1">
    <citation type="submission" date="2023-07" db="EMBL/GenBank/DDBJ databases">
        <title>Genomic Encyclopedia of Type Strains, Phase IV (KMG-IV): sequencing the most valuable type-strain genomes for metagenomic binning, comparative biology and taxonomic classification.</title>
        <authorList>
            <person name="Goeker M."/>
        </authorList>
    </citation>
    <scope>NUCLEOTIDE SEQUENCE [LARGE SCALE GENOMIC DNA]</scope>
    <source>
        <strain evidence="12 13">DSM 25924</strain>
    </source>
</reference>
<protein>
    <recommendedName>
        <fullName evidence="4 10">Flagellar motor switch protein FliM</fullName>
    </recommendedName>
</protein>
<accession>A0ABT9LX81</accession>
<evidence type="ECO:0000256" key="2">
    <source>
        <dbReference type="ARBA" id="ARBA00004202"/>
    </source>
</evidence>
<evidence type="ECO:0000256" key="4">
    <source>
        <dbReference type="ARBA" id="ARBA00021898"/>
    </source>
</evidence>
<dbReference type="Gene3D" id="3.40.1550.10">
    <property type="entry name" value="CheC-like"/>
    <property type="match status" value="1"/>
</dbReference>
<evidence type="ECO:0000256" key="8">
    <source>
        <dbReference type="ARBA" id="ARBA00023136"/>
    </source>
</evidence>
<proteinExistence type="inferred from homology"/>
<dbReference type="Pfam" id="PF02154">
    <property type="entry name" value="FliM"/>
    <property type="match status" value="1"/>
</dbReference>
<keyword evidence="12" id="KW-0966">Cell projection</keyword>
<dbReference type="EMBL" id="JAURUO010000009">
    <property type="protein sequence ID" value="MDP9728854.1"/>
    <property type="molecule type" value="Genomic_DNA"/>
</dbReference>
<evidence type="ECO:0000256" key="5">
    <source>
        <dbReference type="ARBA" id="ARBA00022475"/>
    </source>
</evidence>
<dbReference type="InterPro" id="IPR036429">
    <property type="entry name" value="SpoA-like_sf"/>
</dbReference>
<dbReference type="InterPro" id="IPR001543">
    <property type="entry name" value="FliN-like_C"/>
</dbReference>
<dbReference type="SUPFAM" id="SSF101801">
    <property type="entry name" value="Surface presentation of antigens (SPOA)"/>
    <property type="match status" value="1"/>
</dbReference>
<feature type="domain" description="Flagellar motor switch protein FliN-like C-terminal" evidence="11">
    <location>
        <begin position="254"/>
        <end position="322"/>
    </location>
</feature>
<keyword evidence="5" id="KW-1003">Cell membrane</keyword>
<evidence type="ECO:0000256" key="9">
    <source>
        <dbReference type="ARBA" id="ARBA00023143"/>
    </source>
</evidence>
<keyword evidence="9" id="KW-0975">Bacterial flagellum</keyword>
<gene>
    <name evidence="12" type="ORF">J2S04_001805</name>
</gene>
<keyword evidence="12" id="KW-0282">Flagellum</keyword>
<dbReference type="Gene3D" id="2.30.330.10">
    <property type="entry name" value="SpoA-like"/>
    <property type="match status" value="1"/>
</dbReference>
<evidence type="ECO:0000256" key="10">
    <source>
        <dbReference type="NCBIfam" id="TIGR01397"/>
    </source>
</evidence>
<organism evidence="12 13">
    <name type="scientific">Alicyclobacillus tolerans</name>
    <dbReference type="NCBI Taxonomy" id="90970"/>
    <lineage>
        <taxon>Bacteria</taxon>
        <taxon>Bacillati</taxon>
        <taxon>Bacillota</taxon>
        <taxon>Bacilli</taxon>
        <taxon>Bacillales</taxon>
        <taxon>Alicyclobacillaceae</taxon>
        <taxon>Alicyclobacillus</taxon>
    </lineage>
</organism>
<comment type="caution">
    <text evidence="12">The sequence shown here is derived from an EMBL/GenBank/DDBJ whole genome shotgun (WGS) entry which is preliminary data.</text>
</comment>
<dbReference type="PANTHER" id="PTHR30034:SF6">
    <property type="entry name" value="YOP PROTEINS TRANSLOCATION PROTEIN Q"/>
    <property type="match status" value="1"/>
</dbReference>
<name>A0ABT9LX81_9BACL</name>
<dbReference type="NCBIfam" id="TIGR01397">
    <property type="entry name" value="fliM_switch"/>
    <property type="match status" value="1"/>
</dbReference>
<dbReference type="Pfam" id="PF01052">
    <property type="entry name" value="FliMN_C"/>
    <property type="match status" value="1"/>
</dbReference>
<keyword evidence="13" id="KW-1185">Reference proteome</keyword>
<evidence type="ECO:0000256" key="6">
    <source>
        <dbReference type="ARBA" id="ARBA00022500"/>
    </source>
</evidence>
<dbReference type="InterPro" id="IPR001689">
    <property type="entry name" value="Flag_FliM"/>
</dbReference>
<keyword evidence="7" id="KW-0283">Flagellar rotation</keyword>
<sequence length="341" mass="38793">MSEVLSQSEIDALLSALTKGEVKAEDIREEAASTRVRTYDFRRAMRFSKDHIRIISRIHEHFARLMTTYLSGQLRSVVQIQVESVDQVPYEEFIRSIPILTVIELLAFHPLPGKIVMEINPQIVFAIIDRMMGGVVQGPYKERELTEIEQALMRPFLEQTEQFFRESWHNVVDLQPEFLSVESNPQFLQLSTPNETVLVITLSARVGPVTGLINLCVPHVTIEPIMHNLSTQFFMDGLRDRESSSAEQMKLANHMQSMEVSMAVALGQAELTVRDVLELQVGDMIPLNHPISAPVTVYVDEVPTFTARIGKMRGKMAIRILREWKEEADHERSTSTLPGRN</sequence>
<dbReference type="InterPro" id="IPR028976">
    <property type="entry name" value="CheC-like_sf"/>
</dbReference>
<evidence type="ECO:0000256" key="7">
    <source>
        <dbReference type="ARBA" id="ARBA00022779"/>
    </source>
</evidence>
<dbReference type="PIRSF" id="PIRSF002888">
    <property type="entry name" value="FliM"/>
    <property type="match status" value="1"/>
</dbReference>
<comment type="subcellular location">
    <subcellularLocation>
        <location evidence="1">Bacterial flagellum basal body</location>
    </subcellularLocation>
    <subcellularLocation>
        <location evidence="2">Cell membrane</location>
        <topology evidence="2">Peripheral membrane protein</topology>
    </subcellularLocation>
</comment>
<keyword evidence="8" id="KW-0472">Membrane</keyword>